<organism evidence="2 3">
    <name type="scientific">Aspergillus leporis</name>
    <dbReference type="NCBI Taxonomy" id="41062"/>
    <lineage>
        <taxon>Eukaryota</taxon>
        <taxon>Fungi</taxon>
        <taxon>Dikarya</taxon>
        <taxon>Ascomycota</taxon>
        <taxon>Pezizomycotina</taxon>
        <taxon>Eurotiomycetes</taxon>
        <taxon>Eurotiomycetidae</taxon>
        <taxon>Eurotiales</taxon>
        <taxon>Aspergillaceae</taxon>
        <taxon>Aspergillus</taxon>
        <taxon>Aspergillus subgen. Circumdati</taxon>
    </lineage>
</organism>
<evidence type="ECO:0000313" key="3">
    <source>
        <dbReference type="Proteomes" id="UP000326565"/>
    </source>
</evidence>
<reference evidence="2 3" key="1">
    <citation type="submission" date="2019-04" db="EMBL/GenBank/DDBJ databases">
        <title>Friends and foes A comparative genomics study of 23 Aspergillus species from section Flavi.</title>
        <authorList>
            <consortium name="DOE Joint Genome Institute"/>
            <person name="Kjaerbolling I."/>
            <person name="Vesth T."/>
            <person name="Frisvad J.C."/>
            <person name="Nybo J.L."/>
            <person name="Theobald S."/>
            <person name="Kildgaard S."/>
            <person name="Isbrandt T."/>
            <person name="Kuo A."/>
            <person name="Sato A."/>
            <person name="Lyhne E.K."/>
            <person name="Kogle M.E."/>
            <person name="Wiebenga A."/>
            <person name="Kun R.S."/>
            <person name="Lubbers R.J."/>
            <person name="Makela M.R."/>
            <person name="Barry K."/>
            <person name="Chovatia M."/>
            <person name="Clum A."/>
            <person name="Daum C."/>
            <person name="Haridas S."/>
            <person name="He G."/>
            <person name="LaButti K."/>
            <person name="Lipzen A."/>
            <person name="Mondo S."/>
            <person name="Riley R."/>
            <person name="Salamov A."/>
            <person name="Simmons B.A."/>
            <person name="Magnuson J.K."/>
            <person name="Henrissat B."/>
            <person name="Mortensen U.H."/>
            <person name="Larsen T.O."/>
            <person name="Devries R.P."/>
            <person name="Grigoriev I.V."/>
            <person name="Machida M."/>
            <person name="Baker S.E."/>
            <person name="Andersen M.R."/>
        </authorList>
    </citation>
    <scope>NUCLEOTIDE SEQUENCE [LARGE SCALE GENOMIC DNA]</scope>
    <source>
        <strain evidence="2 3">CBS 151.66</strain>
    </source>
</reference>
<dbReference type="OrthoDB" id="5352177at2759"/>
<gene>
    <name evidence="2" type="ORF">BDV29DRAFT_153507</name>
</gene>
<sequence length="433" mass="47831">MRAIPQSLFGTPKSTPDPTSGTVETTAEDIARGPTPDPPPGLRPLDLTIDRNIRVLLVVDGYFNLGKLHFENSVTSLDYYDEIWLLGYNGWTGLVTAFLKEVDDDERLALARFMKNGGGVLTSGGHDSLRSYTCGNLLRVRTIRRWFAKNDPVNPKDVPLTYRNWPVRGEDRADTLQPDKNQKYNFTNRSDDKPQPLELVPIPDVVGSHPVFHIGSEPLQHFPDHIHEGKTLGYGGVQGSEPWTLDGKLTIKGEEFVEYPKVSSHHETPQIIAKGTVIAGHQTLVDANKFCESGFGTDSSKTKAKQINTVCVYNGRNAGGLGRVLTGSSFHHFLDLNLIGDPCASGDKMLGHDRAFLKKMEAFVLNCVAWLAKAPNQNTESDHILSLCTQMVGAPILTSYTNTETTSNWISVVYRQFTQLCTIPPARGMLSQL</sequence>
<dbReference type="Proteomes" id="UP000326565">
    <property type="component" value="Unassembled WGS sequence"/>
</dbReference>
<accession>A0A5N5XA88</accession>
<protein>
    <submittedName>
        <fullName evidence="2">Uncharacterized protein</fullName>
    </submittedName>
</protein>
<proteinExistence type="predicted"/>
<name>A0A5N5XA88_9EURO</name>
<feature type="compositionally biased region" description="Polar residues" evidence="1">
    <location>
        <begin position="8"/>
        <end position="25"/>
    </location>
</feature>
<evidence type="ECO:0000313" key="2">
    <source>
        <dbReference type="EMBL" id="KAB8077639.1"/>
    </source>
</evidence>
<dbReference type="EMBL" id="ML732166">
    <property type="protein sequence ID" value="KAB8077639.1"/>
    <property type="molecule type" value="Genomic_DNA"/>
</dbReference>
<evidence type="ECO:0000256" key="1">
    <source>
        <dbReference type="SAM" id="MobiDB-lite"/>
    </source>
</evidence>
<feature type="region of interest" description="Disordered" evidence="1">
    <location>
        <begin position="1"/>
        <end position="43"/>
    </location>
</feature>
<feature type="region of interest" description="Disordered" evidence="1">
    <location>
        <begin position="169"/>
        <end position="196"/>
    </location>
</feature>
<keyword evidence="3" id="KW-1185">Reference proteome</keyword>
<dbReference type="AlphaFoldDB" id="A0A5N5XA88"/>